<evidence type="ECO:0000256" key="2">
    <source>
        <dbReference type="ARBA" id="ARBA00023002"/>
    </source>
</evidence>
<evidence type="ECO:0000256" key="3">
    <source>
        <dbReference type="ARBA" id="ARBA00023141"/>
    </source>
</evidence>
<dbReference type="InterPro" id="IPR046346">
    <property type="entry name" value="Aminoacid_DH-like_N_sf"/>
</dbReference>
<keyword evidence="3" id="KW-0057">Aromatic amino acid biosynthesis</keyword>
<name>A0ABS1UYA7_9PROT</name>
<protein>
    <submittedName>
        <fullName evidence="5">Shikimate dehydrogenase</fullName>
    </submittedName>
</protein>
<dbReference type="RefSeq" id="WP_202824137.1">
    <property type="nucleotide sequence ID" value="NZ_JAEUXJ010000001.1"/>
</dbReference>
<dbReference type="CDD" id="cd01065">
    <property type="entry name" value="NAD_bind_Shikimate_DH"/>
    <property type="match status" value="1"/>
</dbReference>
<dbReference type="EMBL" id="JAEUXJ010000001">
    <property type="protein sequence ID" value="MBL6454435.1"/>
    <property type="molecule type" value="Genomic_DNA"/>
</dbReference>
<dbReference type="InterPro" id="IPR013708">
    <property type="entry name" value="Shikimate_DH-bd_N"/>
</dbReference>
<evidence type="ECO:0000259" key="4">
    <source>
        <dbReference type="Pfam" id="PF08501"/>
    </source>
</evidence>
<dbReference type="PANTHER" id="PTHR21089:SF1">
    <property type="entry name" value="BIFUNCTIONAL 3-DEHYDROQUINATE DEHYDRATASE_SHIKIMATE DEHYDROGENASE, CHLOROPLASTIC"/>
    <property type="match status" value="1"/>
</dbReference>
<organism evidence="5 6">
    <name type="scientific">Belnapia mucosa</name>
    <dbReference type="NCBI Taxonomy" id="2804532"/>
    <lineage>
        <taxon>Bacteria</taxon>
        <taxon>Pseudomonadati</taxon>
        <taxon>Pseudomonadota</taxon>
        <taxon>Alphaproteobacteria</taxon>
        <taxon>Acetobacterales</taxon>
        <taxon>Roseomonadaceae</taxon>
        <taxon>Belnapia</taxon>
    </lineage>
</organism>
<dbReference type="SUPFAM" id="SSF51735">
    <property type="entry name" value="NAD(P)-binding Rossmann-fold domains"/>
    <property type="match status" value="1"/>
</dbReference>
<comment type="pathway">
    <text evidence="1">Metabolic intermediate biosynthesis; chorismate biosynthesis; chorismate from D-erythrose 4-phosphate and phosphoenolpyruvate: step 4/7.</text>
</comment>
<dbReference type="InterPro" id="IPR022893">
    <property type="entry name" value="Shikimate_DH_fam"/>
</dbReference>
<evidence type="ECO:0000256" key="1">
    <source>
        <dbReference type="ARBA" id="ARBA00004871"/>
    </source>
</evidence>
<proteinExistence type="predicted"/>
<dbReference type="Gene3D" id="3.40.50.720">
    <property type="entry name" value="NAD(P)-binding Rossmann-like Domain"/>
    <property type="match status" value="1"/>
</dbReference>
<dbReference type="Proteomes" id="UP000606490">
    <property type="component" value="Unassembled WGS sequence"/>
</dbReference>
<evidence type="ECO:0000313" key="5">
    <source>
        <dbReference type="EMBL" id="MBL6454435.1"/>
    </source>
</evidence>
<gene>
    <name evidence="5" type="ORF">JMJ55_03805</name>
</gene>
<keyword evidence="6" id="KW-1185">Reference proteome</keyword>
<feature type="domain" description="Shikimate dehydrogenase substrate binding N-terminal" evidence="4">
    <location>
        <begin position="12"/>
        <end position="95"/>
    </location>
</feature>
<keyword evidence="3" id="KW-0028">Amino-acid biosynthesis</keyword>
<dbReference type="Gene3D" id="3.40.50.10860">
    <property type="entry name" value="Leucine Dehydrogenase, chain A, domain 1"/>
    <property type="match status" value="1"/>
</dbReference>
<evidence type="ECO:0000313" key="6">
    <source>
        <dbReference type="Proteomes" id="UP000606490"/>
    </source>
</evidence>
<comment type="caution">
    <text evidence="5">The sequence shown here is derived from an EMBL/GenBank/DDBJ whole genome shotgun (WGS) entry which is preliminary data.</text>
</comment>
<reference evidence="5 6" key="1">
    <citation type="submission" date="2021-01" db="EMBL/GenBank/DDBJ databases">
        <title>Belnapia mucosa sp. nov. and Belnapia arida sp. nov., isolated from the Tabernas Desert (Almeria, Spain).</title>
        <authorList>
            <person name="Molina-Menor E."/>
            <person name="Vidal-Verdu A."/>
            <person name="Calonge A."/>
            <person name="Satari L."/>
            <person name="Pereto Magraner J."/>
            <person name="Porcar Miralles M."/>
        </authorList>
    </citation>
    <scope>NUCLEOTIDE SEQUENCE [LARGE SCALE GENOMIC DNA]</scope>
    <source>
        <strain evidence="5 6">T6</strain>
    </source>
</reference>
<dbReference type="SUPFAM" id="SSF53223">
    <property type="entry name" value="Aminoacid dehydrogenase-like, N-terminal domain"/>
    <property type="match status" value="1"/>
</dbReference>
<keyword evidence="2" id="KW-0560">Oxidoreductase</keyword>
<sequence length="267" mass="27069">MPITGAARLFAILGDPIAPVRSPALWNAEFTRLGLDAAFVPMEVRAADFAAAWAGLAATRNLDGMVLTMPHKQAVLPFLDLLGPHARLAGAVNTVRRLPDGRLEGDMFDGEGFVAGLRAAGQEPAGQRVLQLGCGGAGRAIAFALARAGAAELLLSDTAPGRAEALAEAITAAFPACRAAAGLPDPAGQGLVVNATPLGLRAGDPLPFDPGRLSAGQVVADVIPNPERTPLLDAAAAKGCDMVSGRAMFEGQARLAAAFLGVAGWGG</sequence>
<dbReference type="PANTHER" id="PTHR21089">
    <property type="entry name" value="SHIKIMATE DEHYDROGENASE"/>
    <property type="match status" value="1"/>
</dbReference>
<dbReference type="InterPro" id="IPR036291">
    <property type="entry name" value="NAD(P)-bd_dom_sf"/>
</dbReference>
<accession>A0ABS1UYA7</accession>
<dbReference type="Pfam" id="PF08501">
    <property type="entry name" value="Shikimate_dh_N"/>
    <property type="match status" value="1"/>
</dbReference>